<comment type="catalytic activity">
    <reaction evidence="10">
        <text>tRNA(Asp) + L-aspartate + ATP = L-aspartyl-tRNA(Asp) + AMP + diphosphate</text>
        <dbReference type="Rhea" id="RHEA:19649"/>
        <dbReference type="Rhea" id="RHEA-COMP:9660"/>
        <dbReference type="Rhea" id="RHEA-COMP:9678"/>
        <dbReference type="ChEBI" id="CHEBI:29991"/>
        <dbReference type="ChEBI" id="CHEBI:30616"/>
        <dbReference type="ChEBI" id="CHEBI:33019"/>
        <dbReference type="ChEBI" id="CHEBI:78442"/>
        <dbReference type="ChEBI" id="CHEBI:78516"/>
        <dbReference type="ChEBI" id="CHEBI:456215"/>
        <dbReference type="EC" id="6.1.1.12"/>
    </reaction>
</comment>
<dbReference type="KEGG" id="eiv:EIN_155630"/>
<dbReference type="NCBIfam" id="TIGR00458">
    <property type="entry name" value="aspS_nondisc"/>
    <property type="match status" value="1"/>
</dbReference>
<dbReference type="InterPro" id="IPR012340">
    <property type="entry name" value="NA-bd_OB-fold"/>
</dbReference>
<dbReference type="GO" id="GO:0005829">
    <property type="term" value="C:cytosol"/>
    <property type="evidence" value="ECO:0007669"/>
    <property type="project" value="TreeGrafter"/>
</dbReference>
<dbReference type="GeneID" id="14890303"/>
<dbReference type="EMBL" id="KB206474">
    <property type="protein sequence ID" value="ELP91446.1"/>
    <property type="molecule type" value="Genomic_DNA"/>
</dbReference>
<dbReference type="GO" id="GO:0005524">
    <property type="term" value="F:ATP binding"/>
    <property type="evidence" value="ECO:0007669"/>
    <property type="project" value="UniProtKB-KW"/>
</dbReference>
<comment type="subcellular location">
    <subcellularLocation>
        <location evidence="1">Cytoplasm</location>
    </subcellularLocation>
</comment>
<dbReference type="OrthoDB" id="372395at2759"/>
<dbReference type="InterPro" id="IPR006195">
    <property type="entry name" value="aa-tRNA-synth_II"/>
</dbReference>
<dbReference type="GO" id="GO:0004815">
    <property type="term" value="F:aspartate-tRNA ligase activity"/>
    <property type="evidence" value="ECO:0007669"/>
    <property type="project" value="UniProtKB-EC"/>
</dbReference>
<evidence type="ECO:0000256" key="3">
    <source>
        <dbReference type="ARBA" id="ARBA00012841"/>
    </source>
</evidence>
<organism evidence="12 13">
    <name type="scientific">Entamoeba invadens IP1</name>
    <dbReference type="NCBI Taxonomy" id="370355"/>
    <lineage>
        <taxon>Eukaryota</taxon>
        <taxon>Amoebozoa</taxon>
        <taxon>Evosea</taxon>
        <taxon>Archamoebae</taxon>
        <taxon>Mastigamoebida</taxon>
        <taxon>Entamoebidae</taxon>
        <taxon>Entamoeba</taxon>
    </lineage>
</organism>
<name>A0A0A1UF66_ENTIV</name>
<evidence type="ECO:0000256" key="9">
    <source>
        <dbReference type="ARBA" id="ARBA00023146"/>
    </source>
</evidence>
<dbReference type="PROSITE" id="PS50862">
    <property type="entry name" value="AA_TRNA_LIGASE_II"/>
    <property type="match status" value="1"/>
</dbReference>
<dbReference type="HAMAP" id="MF_02075">
    <property type="entry name" value="Asp_tRNA_synth_type2"/>
    <property type="match status" value="1"/>
</dbReference>
<evidence type="ECO:0000256" key="8">
    <source>
        <dbReference type="ARBA" id="ARBA00022917"/>
    </source>
</evidence>
<comment type="similarity">
    <text evidence="2">Belongs to the class-II aminoacyl-tRNA synthetase family. Type 2 subfamily.</text>
</comment>
<evidence type="ECO:0000256" key="5">
    <source>
        <dbReference type="ARBA" id="ARBA00022598"/>
    </source>
</evidence>
<proteinExistence type="inferred from homology"/>
<dbReference type="GO" id="GO:0003723">
    <property type="term" value="F:RNA binding"/>
    <property type="evidence" value="ECO:0007669"/>
    <property type="project" value="TreeGrafter"/>
</dbReference>
<dbReference type="FunFam" id="3.30.930.10:FF:000013">
    <property type="entry name" value="Aspartate--tRNA ligase, cytoplasmic"/>
    <property type="match status" value="1"/>
</dbReference>
<keyword evidence="6" id="KW-0547">Nucleotide-binding</keyword>
<evidence type="ECO:0000313" key="12">
    <source>
        <dbReference type="EMBL" id="ELP91446.1"/>
    </source>
</evidence>
<dbReference type="Gene3D" id="2.40.50.140">
    <property type="entry name" value="Nucleic acid-binding proteins"/>
    <property type="match status" value="1"/>
</dbReference>
<dbReference type="VEuPathDB" id="AmoebaDB:EIN_155630"/>
<dbReference type="Gene3D" id="3.30.930.10">
    <property type="entry name" value="Bira Bifunctional Protein, Domain 2"/>
    <property type="match status" value="1"/>
</dbReference>
<keyword evidence="13" id="KW-1185">Reference proteome</keyword>
<accession>A0A0A1UF66</accession>
<dbReference type="RefSeq" id="XP_004258217.1">
    <property type="nucleotide sequence ID" value="XM_004258169.1"/>
</dbReference>
<evidence type="ECO:0000256" key="7">
    <source>
        <dbReference type="ARBA" id="ARBA00022840"/>
    </source>
</evidence>
<sequence length="554" mass="63465">MSTTAPAKEIPKEVEEKAGGLKPVVLLKTPELVQGDTYMVMPMHQSQPCFKKGLKYSEFEDLTPALAGQTITVRARVQAVRGKGGICFLFLRKGIYTCQAVATVSETVPKGLVTFCQKLSAESICDITGEVQKVEKPIDKATQQDVEIHITKICVVSLAEVPLPMQIEDLTFPNSVFEEQDKEIALVDKKIEEFLEKNKGKDLTKRPLKDEYAKLTKEKASAQRYVKVSQDMRLDNRMLDLRTVTNIAIFRIQSACSGLFREYLTSKKFVEIHTPKLIGCSSEGGSNIFEVKYFDRKAYLAQSPQLYKQMAIMGDFRRVFEVGPVFRAENSNTRRHLTEFEGLDIEMEINEDYHECIDVMEGIFTFIFDEIPKRFPDELKVIRKQFPYQDLVYRPFLRLRYKEGIEMLRAAGETIGDYDDFTTPQEILLGELIKKKYNTDFYILDKFPSAIRPFYTMPDVDDPHYSNSYDVFVRGQEITSGAQRIHDPEFLMKRCIEKGVDPATLKDYIESFRFGGWPHAGCGIGLERITMLYLGIPNIRKVTLFPRDPIRLNP</sequence>
<gene>
    <name evidence="12" type="ORF">EIN_155630</name>
</gene>
<protein>
    <recommendedName>
        <fullName evidence="3">aspartate--tRNA ligase</fullName>
        <ecNumber evidence="3">6.1.1.12</ecNumber>
    </recommendedName>
</protein>
<evidence type="ECO:0000256" key="4">
    <source>
        <dbReference type="ARBA" id="ARBA00022490"/>
    </source>
</evidence>
<evidence type="ECO:0000313" key="13">
    <source>
        <dbReference type="Proteomes" id="UP000014680"/>
    </source>
</evidence>
<dbReference type="PRINTS" id="PR01042">
    <property type="entry name" value="TRNASYNTHASP"/>
</dbReference>
<evidence type="ECO:0000259" key="11">
    <source>
        <dbReference type="PROSITE" id="PS50862"/>
    </source>
</evidence>
<dbReference type="SUPFAM" id="SSF55681">
    <property type="entry name" value="Class II aaRS and biotin synthetases"/>
    <property type="match status" value="1"/>
</dbReference>
<dbReference type="OMA" id="HYSEEVI"/>
<dbReference type="EC" id="6.1.1.12" evidence="3"/>
<dbReference type="GO" id="GO:0017101">
    <property type="term" value="C:aminoacyl-tRNA synthetase multienzyme complex"/>
    <property type="evidence" value="ECO:0007669"/>
    <property type="project" value="TreeGrafter"/>
</dbReference>
<feature type="domain" description="Aminoacyl-transfer RNA synthetases class-II family profile" evidence="11">
    <location>
        <begin position="260"/>
        <end position="546"/>
    </location>
</feature>
<dbReference type="InterPro" id="IPR004364">
    <property type="entry name" value="Aa-tRNA-synt_II"/>
</dbReference>
<keyword evidence="9 12" id="KW-0030">Aminoacyl-tRNA synthetase</keyword>
<evidence type="ECO:0000256" key="6">
    <source>
        <dbReference type="ARBA" id="ARBA00022741"/>
    </source>
</evidence>
<dbReference type="PANTHER" id="PTHR43450:SF1">
    <property type="entry name" value="ASPARTATE--TRNA LIGASE, CYTOPLASMIC"/>
    <property type="match status" value="1"/>
</dbReference>
<keyword evidence="4" id="KW-0963">Cytoplasm</keyword>
<dbReference type="CDD" id="cd04320">
    <property type="entry name" value="AspRS_cyto_N"/>
    <property type="match status" value="1"/>
</dbReference>
<evidence type="ECO:0000256" key="10">
    <source>
        <dbReference type="ARBA" id="ARBA00047904"/>
    </source>
</evidence>
<dbReference type="Pfam" id="PF00152">
    <property type="entry name" value="tRNA-synt_2"/>
    <property type="match status" value="1"/>
</dbReference>
<evidence type="ECO:0000256" key="1">
    <source>
        <dbReference type="ARBA" id="ARBA00004496"/>
    </source>
</evidence>
<dbReference type="NCBIfam" id="NF003483">
    <property type="entry name" value="PRK05159.1"/>
    <property type="match status" value="1"/>
</dbReference>
<evidence type="ECO:0000256" key="2">
    <source>
        <dbReference type="ARBA" id="ARBA00005312"/>
    </source>
</evidence>
<dbReference type="InterPro" id="IPR002312">
    <property type="entry name" value="Asp/Asn-tRNA-synth_IIb"/>
</dbReference>
<dbReference type="CDD" id="cd00776">
    <property type="entry name" value="AsxRS_core"/>
    <property type="match status" value="1"/>
</dbReference>
<dbReference type="InterPro" id="IPR045864">
    <property type="entry name" value="aa-tRNA-synth_II/BPL/LPL"/>
</dbReference>
<keyword evidence="8" id="KW-0648">Protein biosynthesis</keyword>
<dbReference type="GO" id="GO:0006422">
    <property type="term" value="P:aspartyl-tRNA aminoacylation"/>
    <property type="evidence" value="ECO:0007669"/>
    <property type="project" value="InterPro"/>
</dbReference>
<dbReference type="AlphaFoldDB" id="A0A0A1UF66"/>
<dbReference type="SUPFAM" id="SSF50249">
    <property type="entry name" value="Nucleic acid-binding proteins"/>
    <property type="match status" value="1"/>
</dbReference>
<keyword evidence="7" id="KW-0067">ATP-binding</keyword>
<dbReference type="InterPro" id="IPR004523">
    <property type="entry name" value="Asp-tRNA_synthase_2"/>
</dbReference>
<dbReference type="PANTHER" id="PTHR43450">
    <property type="entry name" value="ASPARTYL-TRNA SYNTHETASE"/>
    <property type="match status" value="1"/>
</dbReference>
<dbReference type="Proteomes" id="UP000014680">
    <property type="component" value="Unassembled WGS sequence"/>
</dbReference>
<reference evidence="12 13" key="1">
    <citation type="submission" date="2012-10" db="EMBL/GenBank/DDBJ databases">
        <authorList>
            <person name="Zafar N."/>
            <person name="Inman J."/>
            <person name="Hall N."/>
            <person name="Lorenzi H."/>
            <person name="Caler E."/>
        </authorList>
    </citation>
    <scope>NUCLEOTIDE SEQUENCE [LARGE SCALE GENOMIC DNA]</scope>
    <source>
        <strain evidence="12 13">IP1</strain>
    </source>
</reference>
<keyword evidence="5 12" id="KW-0436">Ligase</keyword>